<feature type="compositionally biased region" description="Basic and acidic residues" evidence="1">
    <location>
        <begin position="24"/>
        <end position="45"/>
    </location>
</feature>
<feature type="compositionally biased region" description="Basic residues" evidence="1">
    <location>
        <begin position="54"/>
        <end position="65"/>
    </location>
</feature>
<evidence type="ECO:0000313" key="3">
    <source>
        <dbReference type="Proteomes" id="UP000184499"/>
    </source>
</evidence>
<reference evidence="3" key="1">
    <citation type="journal article" date="2017" name="Genome Biol.">
        <title>Comparative genomics reveals high biological diversity and specific adaptations in the industrially and medically important fungal genus Aspergillus.</title>
        <authorList>
            <person name="de Vries R.P."/>
            <person name="Riley R."/>
            <person name="Wiebenga A."/>
            <person name="Aguilar-Osorio G."/>
            <person name="Amillis S."/>
            <person name="Uchima C.A."/>
            <person name="Anderluh G."/>
            <person name="Asadollahi M."/>
            <person name="Askin M."/>
            <person name="Barry K."/>
            <person name="Battaglia E."/>
            <person name="Bayram O."/>
            <person name="Benocci T."/>
            <person name="Braus-Stromeyer S.A."/>
            <person name="Caldana C."/>
            <person name="Canovas D."/>
            <person name="Cerqueira G.C."/>
            <person name="Chen F."/>
            <person name="Chen W."/>
            <person name="Choi C."/>
            <person name="Clum A."/>
            <person name="Dos Santos R.A."/>
            <person name="Damasio A.R."/>
            <person name="Diallinas G."/>
            <person name="Emri T."/>
            <person name="Fekete E."/>
            <person name="Flipphi M."/>
            <person name="Freyberg S."/>
            <person name="Gallo A."/>
            <person name="Gournas C."/>
            <person name="Habgood R."/>
            <person name="Hainaut M."/>
            <person name="Harispe M.L."/>
            <person name="Henrissat B."/>
            <person name="Hilden K.S."/>
            <person name="Hope R."/>
            <person name="Hossain A."/>
            <person name="Karabika E."/>
            <person name="Karaffa L."/>
            <person name="Karanyi Z."/>
            <person name="Krasevec N."/>
            <person name="Kuo A."/>
            <person name="Kusch H."/>
            <person name="LaButti K."/>
            <person name="Lagendijk E.L."/>
            <person name="Lapidus A."/>
            <person name="Levasseur A."/>
            <person name="Lindquist E."/>
            <person name="Lipzen A."/>
            <person name="Logrieco A.F."/>
            <person name="MacCabe A."/>
            <person name="Maekelae M.R."/>
            <person name="Malavazi I."/>
            <person name="Melin P."/>
            <person name="Meyer V."/>
            <person name="Mielnichuk N."/>
            <person name="Miskei M."/>
            <person name="Molnar A.P."/>
            <person name="Mule G."/>
            <person name="Ngan C.Y."/>
            <person name="Orejas M."/>
            <person name="Orosz E."/>
            <person name="Ouedraogo J.P."/>
            <person name="Overkamp K.M."/>
            <person name="Park H.-S."/>
            <person name="Perrone G."/>
            <person name="Piumi F."/>
            <person name="Punt P.J."/>
            <person name="Ram A.F."/>
            <person name="Ramon A."/>
            <person name="Rauscher S."/>
            <person name="Record E."/>
            <person name="Riano-Pachon D.M."/>
            <person name="Robert V."/>
            <person name="Roehrig J."/>
            <person name="Ruller R."/>
            <person name="Salamov A."/>
            <person name="Salih N.S."/>
            <person name="Samson R.A."/>
            <person name="Sandor E."/>
            <person name="Sanguinetti M."/>
            <person name="Schuetze T."/>
            <person name="Sepcic K."/>
            <person name="Shelest E."/>
            <person name="Sherlock G."/>
            <person name="Sophianopoulou V."/>
            <person name="Squina F.M."/>
            <person name="Sun H."/>
            <person name="Susca A."/>
            <person name="Todd R.B."/>
            <person name="Tsang A."/>
            <person name="Unkles S.E."/>
            <person name="van de Wiele N."/>
            <person name="van Rossen-Uffink D."/>
            <person name="Oliveira J.V."/>
            <person name="Vesth T.C."/>
            <person name="Visser J."/>
            <person name="Yu J.-H."/>
            <person name="Zhou M."/>
            <person name="Andersen M.R."/>
            <person name="Archer D.B."/>
            <person name="Baker S.E."/>
            <person name="Benoit I."/>
            <person name="Brakhage A.A."/>
            <person name="Braus G.H."/>
            <person name="Fischer R."/>
            <person name="Frisvad J.C."/>
            <person name="Goldman G.H."/>
            <person name="Houbraken J."/>
            <person name="Oakley B."/>
            <person name="Pocsi I."/>
            <person name="Scazzocchio C."/>
            <person name="Seiboth B."/>
            <person name="vanKuyk P.A."/>
            <person name="Wortman J."/>
            <person name="Dyer P.S."/>
            <person name="Grigoriev I.V."/>
        </authorList>
    </citation>
    <scope>NUCLEOTIDE SEQUENCE [LARGE SCALE GENOMIC DNA]</scope>
    <source>
        <strain evidence="3">CBS 101740 / IMI 381727 / IBT 21946</strain>
    </source>
</reference>
<sequence>MAKSPEDKVQGESRRVVTWQSESAECRRLGRGTKQDTKPSKRRSTEQNNVPTRGMRRNKRRKKRIYQTQGQSLDNGEGGLRGGKREGGRRRERERGEGNWESKESSQAGQPSKRQREGAGKESKIPGIKTRPPKQGENCNSSLRWLK</sequence>
<dbReference type="Proteomes" id="UP000184499">
    <property type="component" value="Unassembled WGS sequence"/>
</dbReference>
<proteinExistence type="predicted"/>
<evidence type="ECO:0000313" key="2">
    <source>
        <dbReference type="EMBL" id="OJJ72665.1"/>
    </source>
</evidence>
<accession>A0A1L9ULS7</accession>
<organism evidence="2 3">
    <name type="scientific">Aspergillus brasiliensis (strain CBS 101740 / IMI 381727 / IBT 21946)</name>
    <dbReference type="NCBI Taxonomy" id="767769"/>
    <lineage>
        <taxon>Eukaryota</taxon>
        <taxon>Fungi</taxon>
        <taxon>Dikarya</taxon>
        <taxon>Ascomycota</taxon>
        <taxon>Pezizomycotina</taxon>
        <taxon>Eurotiomycetes</taxon>
        <taxon>Eurotiomycetidae</taxon>
        <taxon>Eurotiales</taxon>
        <taxon>Aspergillaceae</taxon>
        <taxon>Aspergillus</taxon>
        <taxon>Aspergillus subgen. Circumdati</taxon>
    </lineage>
</organism>
<feature type="compositionally biased region" description="Basic and acidic residues" evidence="1">
    <location>
        <begin position="83"/>
        <end position="104"/>
    </location>
</feature>
<feature type="compositionally biased region" description="Basic and acidic residues" evidence="1">
    <location>
        <begin position="114"/>
        <end position="124"/>
    </location>
</feature>
<evidence type="ECO:0000256" key="1">
    <source>
        <dbReference type="SAM" id="MobiDB-lite"/>
    </source>
</evidence>
<protein>
    <submittedName>
        <fullName evidence="2">Uncharacterized protein</fullName>
    </submittedName>
</protein>
<dbReference type="VEuPathDB" id="FungiDB:ASPBRDRAFT_74591"/>
<feature type="compositionally biased region" description="Basic and acidic residues" evidence="1">
    <location>
        <begin position="1"/>
        <end position="15"/>
    </location>
</feature>
<gene>
    <name evidence="2" type="ORF">ASPBRDRAFT_74591</name>
</gene>
<keyword evidence="3" id="KW-1185">Reference proteome</keyword>
<name>A0A1L9ULS7_ASPBC</name>
<feature type="region of interest" description="Disordered" evidence="1">
    <location>
        <begin position="1"/>
        <end position="147"/>
    </location>
</feature>
<dbReference type="GeneID" id="93581739"/>
<dbReference type="RefSeq" id="XP_067479913.1">
    <property type="nucleotide sequence ID" value="XM_067629252.1"/>
</dbReference>
<dbReference type="EMBL" id="KV878683">
    <property type="protein sequence ID" value="OJJ72665.1"/>
    <property type="molecule type" value="Genomic_DNA"/>
</dbReference>
<dbReference type="AlphaFoldDB" id="A0A1L9ULS7"/>
<feature type="compositionally biased region" description="Polar residues" evidence="1">
    <location>
        <begin position="137"/>
        <end position="147"/>
    </location>
</feature>